<dbReference type="GO" id="GO:0005829">
    <property type="term" value="C:cytosol"/>
    <property type="evidence" value="ECO:0007669"/>
    <property type="project" value="TreeGrafter"/>
</dbReference>
<organism evidence="8 9">
    <name type="scientific">Mixia osmundae (strain CBS 9802 / IAM 14324 / JCM 22182 / KY 12970)</name>
    <dbReference type="NCBI Taxonomy" id="764103"/>
    <lineage>
        <taxon>Eukaryota</taxon>
        <taxon>Fungi</taxon>
        <taxon>Dikarya</taxon>
        <taxon>Basidiomycota</taxon>
        <taxon>Pucciniomycotina</taxon>
        <taxon>Mixiomycetes</taxon>
        <taxon>Mixiales</taxon>
        <taxon>Mixiaceae</taxon>
        <taxon>Mixia</taxon>
    </lineage>
</organism>
<dbReference type="GO" id="GO:0015031">
    <property type="term" value="P:protein transport"/>
    <property type="evidence" value="ECO:0007669"/>
    <property type="project" value="UniProtKB-KW"/>
</dbReference>
<dbReference type="GO" id="GO:0000422">
    <property type="term" value="P:autophagy of mitochondrion"/>
    <property type="evidence" value="ECO:0007669"/>
    <property type="project" value="TreeGrafter"/>
</dbReference>
<dbReference type="PANTHER" id="PTHR14957">
    <property type="entry name" value="UBIQUITIN-LIKE-CONJUGATING ENZYME ATG10"/>
    <property type="match status" value="1"/>
</dbReference>
<evidence type="ECO:0000313" key="8">
    <source>
        <dbReference type="EMBL" id="GAA96361.1"/>
    </source>
</evidence>
<gene>
    <name evidence="8" type="primary">Mo03027</name>
    <name evidence="8" type="ORF">E5Q_03027</name>
</gene>
<evidence type="ECO:0000256" key="3">
    <source>
        <dbReference type="ARBA" id="ARBA00022679"/>
    </source>
</evidence>
<keyword evidence="5" id="KW-0813">Transport</keyword>
<dbReference type="Pfam" id="PF03987">
    <property type="entry name" value="Autophagy_act_C"/>
    <property type="match status" value="1"/>
</dbReference>
<dbReference type="PANTHER" id="PTHR14957:SF1">
    <property type="entry name" value="UBIQUITIN-LIKE-CONJUGATING ENZYME ATG10"/>
    <property type="match status" value="1"/>
</dbReference>
<comment type="similarity">
    <text evidence="1">Belongs to the ATG10 family.</text>
</comment>
<dbReference type="EMBL" id="BABT02000079">
    <property type="protein sequence ID" value="GAA96361.1"/>
    <property type="molecule type" value="Genomic_DNA"/>
</dbReference>
<name>G7E0K1_MIXOS</name>
<dbReference type="InterPro" id="IPR007135">
    <property type="entry name" value="Atg3/Atg10"/>
</dbReference>
<dbReference type="OrthoDB" id="4089664at2759"/>
<dbReference type="STRING" id="764103.G7E0K1"/>
<keyword evidence="9" id="KW-1185">Reference proteome</keyword>
<dbReference type="Proteomes" id="UP000009131">
    <property type="component" value="Unassembled WGS sequence"/>
</dbReference>
<dbReference type="Gene3D" id="3.30.1460.50">
    <property type="match status" value="1"/>
</dbReference>
<reference evidence="8 9" key="1">
    <citation type="journal article" date="2011" name="J. Gen. Appl. Microbiol.">
        <title>Draft genome sequencing of the enigmatic basidiomycete Mixia osmundae.</title>
        <authorList>
            <person name="Nishida H."/>
            <person name="Nagatsuka Y."/>
            <person name="Sugiyama J."/>
        </authorList>
    </citation>
    <scope>NUCLEOTIDE SEQUENCE [LARGE SCALE GENOMIC DNA]</scope>
    <source>
        <strain evidence="9">CBS 9802 / IAM 14324 / JCM 22182 / KY 12970</strain>
    </source>
</reference>
<keyword evidence="4" id="KW-0833">Ubl conjugation pathway</keyword>
<proteinExistence type="inferred from homology"/>
<dbReference type="GO" id="GO:0061651">
    <property type="term" value="F:Atg12 conjugating enzyme activity"/>
    <property type="evidence" value="ECO:0007669"/>
    <property type="project" value="TreeGrafter"/>
</dbReference>
<evidence type="ECO:0000256" key="5">
    <source>
        <dbReference type="ARBA" id="ARBA00022927"/>
    </source>
</evidence>
<dbReference type="AlphaFoldDB" id="G7E0K1"/>
<evidence type="ECO:0000256" key="6">
    <source>
        <dbReference type="ARBA" id="ARBA00023006"/>
    </source>
</evidence>
<dbReference type="GO" id="GO:0000045">
    <property type="term" value="P:autophagosome assembly"/>
    <property type="evidence" value="ECO:0007669"/>
    <property type="project" value="TreeGrafter"/>
</dbReference>
<evidence type="ECO:0000313" key="9">
    <source>
        <dbReference type="Proteomes" id="UP000009131"/>
    </source>
</evidence>
<evidence type="ECO:0000256" key="7">
    <source>
        <dbReference type="ARBA" id="ARBA00029833"/>
    </source>
</evidence>
<evidence type="ECO:0000256" key="4">
    <source>
        <dbReference type="ARBA" id="ARBA00022786"/>
    </source>
</evidence>
<evidence type="ECO:0000256" key="1">
    <source>
        <dbReference type="ARBA" id="ARBA00005696"/>
    </source>
</evidence>
<dbReference type="eggNOG" id="KOG4741">
    <property type="taxonomic scope" value="Eukaryota"/>
</dbReference>
<dbReference type="GO" id="GO:0032446">
    <property type="term" value="P:protein modification by small protein conjugation"/>
    <property type="evidence" value="ECO:0007669"/>
    <property type="project" value="TreeGrafter"/>
</dbReference>
<keyword evidence="6" id="KW-0072">Autophagy</keyword>
<keyword evidence="5" id="KW-0653">Protein transport</keyword>
<sequence length="220" mass="24050">MLDRHAFNEACRAWLTTEGRSTSWQWLTPSSLPDYGYLQRAQLHCAARDVSATAEDDLIGQEDTVQEVADPSSANGTEYQSLRLDCSICYSATFQVPVLYFRGFSQGGAPLQLKDILQSSFIKPDAPSTLSISQGEHPVAGTACHFLHPCNTAELIREIKLASADTSDAVLPTWLMILDQVDSTCDGQGCTLATVDDRLIGTTSVRRWVIAIWSASMSQS</sequence>
<comment type="caution">
    <text evidence="8">The sequence shown here is derived from an EMBL/GenBank/DDBJ whole genome shotgun (WGS) entry which is preliminary data.</text>
</comment>
<dbReference type="InParanoid" id="G7E0K1"/>
<evidence type="ECO:0000256" key="2">
    <source>
        <dbReference type="ARBA" id="ARBA00021099"/>
    </source>
</evidence>
<keyword evidence="3" id="KW-0808">Transferase</keyword>
<protein>
    <recommendedName>
        <fullName evidence="2">Ubiquitin-like-conjugating enzyme ATG10</fullName>
    </recommendedName>
    <alternativeName>
        <fullName evidence="7">Autophagy-related protein 10</fullName>
    </alternativeName>
</protein>
<reference evidence="8 9" key="2">
    <citation type="journal article" date="2012" name="Open Biol.">
        <title>Characteristics of nucleosomes and linker DNA regions on the genome of the basidiomycete Mixia osmundae revealed by mono- and dinucleosome mapping.</title>
        <authorList>
            <person name="Nishida H."/>
            <person name="Kondo S."/>
            <person name="Matsumoto T."/>
            <person name="Suzuki Y."/>
            <person name="Yoshikawa H."/>
            <person name="Taylor T.D."/>
            <person name="Sugiyama J."/>
        </authorList>
    </citation>
    <scope>NUCLEOTIDE SEQUENCE [LARGE SCALE GENOMIC DNA]</scope>
    <source>
        <strain evidence="9">CBS 9802 / IAM 14324 / JCM 22182 / KY 12970</strain>
    </source>
</reference>
<accession>G7E0K1</accession>
<dbReference type="HOGENOM" id="CLU_072332_2_0_1"/>